<feature type="domain" description="Novel STAND NTPase 1" evidence="3">
    <location>
        <begin position="17"/>
        <end position="398"/>
    </location>
</feature>
<keyword evidence="2" id="KW-0472">Membrane</keyword>
<dbReference type="SUPFAM" id="SSF52540">
    <property type="entry name" value="P-loop containing nucleoside triphosphate hydrolases"/>
    <property type="match status" value="1"/>
</dbReference>
<proteinExistence type="predicted"/>
<evidence type="ECO:0000259" key="3">
    <source>
        <dbReference type="Pfam" id="PF20703"/>
    </source>
</evidence>
<keyword evidence="2" id="KW-0812">Transmembrane</keyword>
<dbReference type="InterPro" id="IPR027417">
    <property type="entry name" value="P-loop_NTPase"/>
</dbReference>
<dbReference type="EMBL" id="JACHWR010000003">
    <property type="protein sequence ID" value="MBB3044486.1"/>
    <property type="molecule type" value="Genomic_DNA"/>
</dbReference>
<keyword evidence="5" id="KW-1185">Reference proteome</keyword>
<feature type="transmembrane region" description="Helical" evidence="2">
    <location>
        <begin position="509"/>
        <end position="529"/>
    </location>
</feature>
<evidence type="ECO:0000256" key="2">
    <source>
        <dbReference type="SAM" id="Phobius"/>
    </source>
</evidence>
<protein>
    <recommendedName>
        <fullName evidence="3">Novel STAND NTPase 1 domain-containing protein</fullName>
    </recommendedName>
</protein>
<evidence type="ECO:0000256" key="1">
    <source>
        <dbReference type="SAM" id="MobiDB-lite"/>
    </source>
</evidence>
<keyword evidence="2" id="KW-1133">Transmembrane helix</keyword>
<dbReference type="Pfam" id="PF20703">
    <property type="entry name" value="nSTAND1"/>
    <property type="match status" value="1"/>
</dbReference>
<sequence length="532" mass="60796">MVQLRPTFASSKPSTNPYVGPRAFGHGDKLYGRDRELLELSDLLVAERIVVLHSPSGAGKTSLIQAEDGLLRVLKRQRFSPLPPVRVNLQPLGKPAVAGRYAYSIMESLESARGTKRQMTSEQLAGMSLARYLKDAYQTSGDGGTSEPLVLILDQFEEVFTLDPTDVDGRIQFFSDLGDLLDAQPIWTLFVMREDLLGELETVSYLVPGELAVRYRLGLLERPAAREAIMKPTERLYGVTFTAEAADRILDNLCTILVQSPGSPPQPQPSPYVEGVILQTVLLKLWRKLDPVREGRKVIELEDLGDLLQHVDRALASHYHDCVEEAVRRSRIPERIIRDWFEAHLITEQGWRNQADRGPGDGGKRTERCLATLEARHIIRSETRLHRQWWELVHDRFLNPVRDDNRRWRRRQDLEIIPTEARSWADDKRPELLLPPERIVAGAAWLTAHEHDAYPHEREFIAASETAAQEKVQPQDANQQWDLAAEYLRLYQLEFSAEYLRTRRVTRRLYVLTGLLAVVVVVLVVLLIWQLR</sequence>
<comment type="caution">
    <text evidence="4">The sequence shown here is derived from an EMBL/GenBank/DDBJ whole genome shotgun (WGS) entry which is preliminary data.</text>
</comment>
<feature type="region of interest" description="Disordered" evidence="1">
    <location>
        <begin position="1"/>
        <end position="20"/>
    </location>
</feature>
<feature type="compositionally biased region" description="Polar residues" evidence="1">
    <location>
        <begin position="8"/>
        <end position="17"/>
    </location>
</feature>
<organism evidence="4 5">
    <name type="scientific">Nocardioides soli</name>
    <dbReference type="NCBI Taxonomy" id="1036020"/>
    <lineage>
        <taxon>Bacteria</taxon>
        <taxon>Bacillati</taxon>
        <taxon>Actinomycetota</taxon>
        <taxon>Actinomycetes</taxon>
        <taxon>Propionibacteriales</taxon>
        <taxon>Nocardioidaceae</taxon>
        <taxon>Nocardioides</taxon>
    </lineage>
</organism>
<gene>
    <name evidence="4" type="ORF">FHU40_004323</name>
</gene>
<evidence type="ECO:0000313" key="4">
    <source>
        <dbReference type="EMBL" id="MBB3044486.1"/>
    </source>
</evidence>
<dbReference type="Gene3D" id="3.40.50.300">
    <property type="entry name" value="P-loop containing nucleotide triphosphate hydrolases"/>
    <property type="match status" value="1"/>
</dbReference>
<evidence type="ECO:0000313" key="5">
    <source>
        <dbReference type="Proteomes" id="UP000589626"/>
    </source>
</evidence>
<dbReference type="AlphaFoldDB" id="A0A7W4VZ70"/>
<dbReference type="RefSeq" id="WP_183594352.1">
    <property type="nucleotide sequence ID" value="NZ_JACHWR010000003.1"/>
</dbReference>
<reference evidence="4 5" key="1">
    <citation type="submission" date="2020-08" db="EMBL/GenBank/DDBJ databases">
        <title>Sequencing the genomes of 1000 actinobacteria strains.</title>
        <authorList>
            <person name="Klenk H.-P."/>
        </authorList>
    </citation>
    <scope>NUCLEOTIDE SEQUENCE [LARGE SCALE GENOMIC DNA]</scope>
    <source>
        <strain evidence="4 5">DSM 105498</strain>
    </source>
</reference>
<dbReference type="Proteomes" id="UP000589626">
    <property type="component" value="Unassembled WGS sequence"/>
</dbReference>
<accession>A0A7W4VZ70</accession>
<dbReference type="InterPro" id="IPR049052">
    <property type="entry name" value="nSTAND1"/>
</dbReference>
<name>A0A7W4VZ70_9ACTN</name>